<organism evidence="9 10">
    <name type="scientific">Niallia nealsonii</name>
    <dbReference type="NCBI Taxonomy" id="115979"/>
    <lineage>
        <taxon>Bacteria</taxon>
        <taxon>Bacillati</taxon>
        <taxon>Bacillota</taxon>
        <taxon>Bacilli</taxon>
        <taxon>Bacillales</taxon>
        <taxon>Bacillaceae</taxon>
        <taxon>Niallia</taxon>
    </lineage>
</organism>
<name>A0A2N0YXN4_9BACI</name>
<evidence type="ECO:0000256" key="6">
    <source>
        <dbReference type="SAM" id="Coils"/>
    </source>
</evidence>
<evidence type="ECO:0000259" key="8">
    <source>
        <dbReference type="Pfam" id="PF21981"/>
    </source>
</evidence>
<dbReference type="PANTHER" id="PTHR33602:SF1">
    <property type="entry name" value="REGULATORY PROTEIN RECX FAMILY PROTEIN"/>
    <property type="match status" value="1"/>
</dbReference>
<dbReference type="EMBL" id="PISE01000048">
    <property type="protein sequence ID" value="PKG22023.1"/>
    <property type="molecule type" value="Genomic_DNA"/>
</dbReference>
<evidence type="ECO:0000259" key="7">
    <source>
        <dbReference type="Pfam" id="PF02631"/>
    </source>
</evidence>
<proteinExistence type="inferred from homology"/>
<dbReference type="Pfam" id="PF02631">
    <property type="entry name" value="RecX_HTH2"/>
    <property type="match status" value="1"/>
</dbReference>
<reference evidence="9 10" key="1">
    <citation type="journal article" date="2003" name="Int. J. Syst. Evol. Microbiol.">
        <title>Bacillus nealsonii sp. nov., isolated from a spacecraft-assembly facility, whose spores are gamma-radiation resistant.</title>
        <authorList>
            <person name="Venkateswaran K."/>
            <person name="Kempf M."/>
            <person name="Chen F."/>
            <person name="Satomi M."/>
            <person name="Nicholson W."/>
            <person name="Kern R."/>
        </authorList>
    </citation>
    <scope>NUCLEOTIDE SEQUENCE [LARGE SCALE GENOMIC DNA]</scope>
    <source>
        <strain evidence="9 10">FO-92</strain>
    </source>
</reference>
<protein>
    <recommendedName>
        <fullName evidence="3 5">Regulatory protein RecX</fullName>
    </recommendedName>
</protein>
<evidence type="ECO:0000256" key="4">
    <source>
        <dbReference type="ARBA" id="ARBA00022490"/>
    </source>
</evidence>
<feature type="domain" description="RecX third three-helical" evidence="8">
    <location>
        <begin position="158"/>
        <end position="204"/>
    </location>
</feature>
<evidence type="ECO:0000256" key="3">
    <source>
        <dbReference type="ARBA" id="ARBA00018111"/>
    </source>
</evidence>
<keyword evidence="4 5" id="KW-0963">Cytoplasm</keyword>
<dbReference type="InterPro" id="IPR053925">
    <property type="entry name" value="RecX_HTH_3rd"/>
</dbReference>
<evidence type="ECO:0000256" key="1">
    <source>
        <dbReference type="ARBA" id="ARBA00004496"/>
    </source>
</evidence>
<dbReference type="NCBIfam" id="NF010733">
    <property type="entry name" value="PRK14135.1"/>
    <property type="match status" value="1"/>
</dbReference>
<evidence type="ECO:0000256" key="2">
    <source>
        <dbReference type="ARBA" id="ARBA00009695"/>
    </source>
</evidence>
<keyword evidence="6" id="KW-0175">Coiled coil</keyword>
<dbReference type="HAMAP" id="MF_01114">
    <property type="entry name" value="RecX"/>
    <property type="match status" value="1"/>
</dbReference>
<gene>
    <name evidence="5" type="primary">recX</name>
    <name evidence="9" type="ORF">CWS01_19345</name>
</gene>
<dbReference type="Pfam" id="PF21981">
    <property type="entry name" value="RecX_HTH3"/>
    <property type="match status" value="2"/>
</dbReference>
<sequence>MIISKITRQKQLNDRYNIFTIKNGKEEYAFSVDEGILIKYQLQKGMEIDSFLLSEIQFNDDIRKGYNQAVNYLAKVKRTEMEVRNFLKTKIEGEFIVGEVLTKLKEMKFIDDEDYAYSYVRTQKNTTDKGPEVIRREMKEKGIDHQLIQISIEQISYEEQLISANKIAVKLVGSNKKESKRMLMQKVEQTLRRKGHSSSVIQEVKSELLAVDEMTEELEALRIQGEKAKRKYSKYEGFEYKQKMKQYLYRKGFAVELIDQYFEEIIE</sequence>
<dbReference type="AlphaFoldDB" id="A0A2N0YXN4"/>
<dbReference type="PANTHER" id="PTHR33602">
    <property type="entry name" value="REGULATORY PROTEIN RECX FAMILY PROTEIN"/>
    <property type="match status" value="1"/>
</dbReference>
<feature type="coiled-coil region" evidence="6">
    <location>
        <begin position="204"/>
        <end position="231"/>
    </location>
</feature>
<dbReference type="InterPro" id="IPR003783">
    <property type="entry name" value="Regulatory_RecX"/>
</dbReference>
<comment type="function">
    <text evidence="5">Modulates RecA activity.</text>
</comment>
<evidence type="ECO:0000313" key="10">
    <source>
        <dbReference type="Proteomes" id="UP000233375"/>
    </source>
</evidence>
<comment type="similarity">
    <text evidence="2 5">Belongs to the RecX family.</text>
</comment>
<feature type="domain" description="RecX third three-helical" evidence="8">
    <location>
        <begin position="216"/>
        <end position="261"/>
    </location>
</feature>
<dbReference type="InterPro" id="IPR036388">
    <property type="entry name" value="WH-like_DNA-bd_sf"/>
</dbReference>
<dbReference type="Proteomes" id="UP000233375">
    <property type="component" value="Unassembled WGS sequence"/>
</dbReference>
<dbReference type="GO" id="GO:0006282">
    <property type="term" value="P:regulation of DNA repair"/>
    <property type="evidence" value="ECO:0007669"/>
    <property type="project" value="UniProtKB-UniRule"/>
</dbReference>
<dbReference type="InterPro" id="IPR053924">
    <property type="entry name" value="RecX_HTH_2nd"/>
</dbReference>
<evidence type="ECO:0000313" key="9">
    <source>
        <dbReference type="EMBL" id="PKG22023.1"/>
    </source>
</evidence>
<keyword evidence="10" id="KW-1185">Reference proteome</keyword>
<feature type="domain" description="RecX second three-helical" evidence="7">
    <location>
        <begin position="111"/>
        <end position="149"/>
    </location>
</feature>
<dbReference type="GO" id="GO:0005737">
    <property type="term" value="C:cytoplasm"/>
    <property type="evidence" value="ECO:0007669"/>
    <property type="project" value="UniProtKB-SubCell"/>
</dbReference>
<dbReference type="Gene3D" id="1.10.10.10">
    <property type="entry name" value="Winged helix-like DNA-binding domain superfamily/Winged helix DNA-binding domain"/>
    <property type="match status" value="4"/>
</dbReference>
<dbReference type="OrthoDB" id="5421057at2"/>
<comment type="subcellular location">
    <subcellularLocation>
        <location evidence="1 5">Cytoplasm</location>
    </subcellularLocation>
</comment>
<comment type="caution">
    <text evidence="9">The sequence shown here is derived from an EMBL/GenBank/DDBJ whole genome shotgun (WGS) entry which is preliminary data.</text>
</comment>
<evidence type="ECO:0000256" key="5">
    <source>
        <dbReference type="HAMAP-Rule" id="MF_01114"/>
    </source>
</evidence>
<accession>A0A2N0YXN4</accession>
<dbReference type="RefSeq" id="WP_101178854.1">
    <property type="nucleotide sequence ID" value="NZ_PISE01000048.1"/>
</dbReference>